<gene>
    <name evidence="1" type="ORF">C9374_008793</name>
</gene>
<dbReference type="AlphaFoldDB" id="A0AA88GKB8"/>
<dbReference type="RefSeq" id="XP_044544970.1">
    <property type="nucleotide sequence ID" value="XM_044698908.1"/>
</dbReference>
<comment type="caution">
    <text evidence="1">The sequence shown here is derived from an EMBL/GenBank/DDBJ whole genome shotgun (WGS) entry which is preliminary data.</text>
</comment>
<evidence type="ECO:0000313" key="2">
    <source>
        <dbReference type="Proteomes" id="UP000816034"/>
    </source>
</evidence>
<name>A0AA88GKB8_NAELO</name>
<reference evidence="1 2" key="1">
    <citation type="journal article" date="2018" name="BMC Genomics">
        <title>The genome of Naegleria lovaniensis, the basis for a comparative approach to unravel pathogenicity factors of the human pathogenic amoeba N. fowleri.</title>
        <authorList>
            <person name="Liechti N."/>
            <person name="Schurch N."/>
            <person name="Bruggmann R."/>
            <person name="Wittwer M."/>
        </authorList>
    </citation>
    <scope>NUCLEOTIDE SEQUENCE [LARGE SCALE GENOMIC DNA]</scope>
    <source>
        <strain evidence="1 2">ATCC 30569</strain>
    </source>
</reference>
<sequence>MGFEFRRFKEISKEEFSQYHQENQRVMESKDDIYFLILHQSNQTDRSNHHELFCSVGIKLAHSNSFEIKLRIKRKKSGIEQWKKFHGTLQQPLNLQHLDRKTLLDGVVKLLNDQTQYQSYFTDDPNKYTILPVYVKKIRKTSYCYEHAFFSLRFDEPQGNNLSDKEWYFESVNIEGYKKKKQIPKDLLNRHFSEQQDSDASAQILTMGYPELIYTWWYRNNSVGTTDE</sequence>
<dbReference type="Proteomes" id="UP000816034">
    <property type="component" value="Unassembled WGS sequence"/>
</dbReference>
<dbReference type="GeneID" id="68101247"/>
<evidence type="ECO:0000313" key="1">
    <source>
        <dbReference type="EMBL" id="KAG2377708.1"/>
    </source>
</evidence>
<dbReference type="EMBL" id="PYSW02000036">
    <property type="protein sequence ID" value="KAG2377708.1"/>
    <property type="molecule type" value="Genomic_DNA"/>
</dbReference>
<proteinExistence type="predicted"/>
<organism evidence="1 2">
    <name type="scientific">Naegleria lovaniensis</name>
    <name type="common">Amoeba</name>
    <dbReference type="NCBI Taxonomy" id="51637"/>
    <lineage>
        <taxon>Eukaryota</taxon>
        <taxon>Discoba</taxon>
        <taxon>Heterolobosea</taxon>
        <taxon>Tetramitia</taxon>
        <taxon>Eutetramitia</taxon>
        <taxon>Vahlkampfiidae</taxon>
        <taxon>Naegleria</taxon>
    </lineage>
</organism>
<accession>A0AA88GKB8</accession>
<protein>
    <submittedName>
        <fullName evidence="1">Uncharacterized protein</fullName>
    </submittedName>
</protein>
<keyword evidence="2" id="KW-1185">Reference proteome</keyword>